<evidence type="ECO:0000259" key="1">
    <source>
        <dbReference type="Pfam" id="PF10590"/>
    </source>
</evidence>
<accession>A0A7Y0N2J5</accession>
<comment type="caution">
    <text evidence="2">The sequence shown here is derived from an EMBL/GenBank/DDBJ whole genome shotgun (WGS) entry which is preliminary data.</text>
</comment>
<dbReference type="EMBL" id="JABCMA010001107">
    <property type="protein sequence ID" value="NMR77822.1"/>
    <property type="molecule type" value="Genomic_DNA"/>
</dbReference>
<evidence type="ECO:0000313" key="3">
    <source>
        <dbReference type="Proteomes" id="UP000565155"/>
    </source>
</evidence>
<feature type="domain" description="Pyridoxine 5'-phosphate oxidase dimerisation C-terminal" evidence="1">
    <location>
        <begin position="1"/>
        <end position="22"/>
    </location>
</feature>
<evidence type="ECO:0000313" key="2">
    <source>
        <dbReference type="EMBL" id="NMR77822.1"/>
    </source>
</evidence>
<dbReference type="AlphaFoldDB" id="A0A7Y0N2J5"/>
<dbReference type="Proteomes" id="UP000565155">
    <property type="component" value="Unassembled WGS sequence"/>
</dbReference>
<gene>
    <name evidence="2" type="ORF">HKB35_30035</name>
</gene>
<name>A0A7Y0N2J5_VIBAL</name>
<proteinExistence type="predicted"/>
<sequence>RLHDRFLFSQHDGEWDIDRLAP</sequence>
<dbReference type="InterPro" id="IPR019576">
    <property type="entry name" value="Pyridoxamine_oxidase_dimer_C"/>
</dbReference>
<dbReference type="Pfam" id="PF10590">
    <property type="entry name" value="PNP_phzG_C"/>
    <property type="match status" value="1"/>
</dbReference>
<organism evidence="2 3">
    <name type="scientific">Vibrio alginolyticus</name>
    <dbReference type="NCBI Taxonomy" id="663"/>
    <lineage>
        <taxon>Bacteria</taxon>
        <taxon>Pseudomonadati</taxon>
        <taxon>Pseudomonadota</taxon>
        <taxon>Gammaproteobacteria</taxon>
        <taxon>Vibrionales</taxon>
        <taxon>Vibrionaceae</taxon>
        <taxon>Vibrio</taxon>
    </lineage>
</organism>
<feature type="non-terminal residue" evidence="2">
    <location>
        <position position="1"/>
    </location>
</feature>
<protein>
    <submittedName>
        <fullName evidence="2">Pyridoxamine 5'-phosphate oxidase</fullName>
    </submittedName>
</protein>
<reference evidence="2 3" key="1">
    <citation type="submission" date="2020-04" db="EMBL/GenBank/DDBJ databases">
        <title>Whole-genome sequencing of Vibrio spp. from China reveals different genetic environments of blaCTX-M-14 among diverse lineages.</title>
        <authorList>
            <person name="Zheng Z."/>
            <person name="Ye L."/>
            <person name="Chen S."/>
        </authorList>
    </citation>
    <scope>NUCLEOTIDE SEQUENCE [LARGE SCALE GENOMIC DNA]</scope>
    <source>
        <strain evidence="2 3">Vb1636</strain>
    </source>
</reference>